<comment type="caution">
    <text evidence="4">The sequence shown here is derived from an EMBL/GenBank/DDBJ whole genome shotgun (WGS) entry which is preliminary data.</text>
</comment>
<reference evidence="4 5" key="1">
    <citation type="submission" date="2022-12" db="EMBL/GenBank/DDBJ databases">
        <title>Chromosome-level genome assembly of true bugs.</title>
        <authorList>
            <person name="Ma L."/>
            <person name="Li H."/>
        </authorList>
    </citation>
    <scope>NUCLEOTIDE SEQUENCE [LARGE SCALE GENOMIC DNA]</scope>
    <source>
        <strain evidence="4">Lab_2022b</strain>
    </source>
</reference>
<keyword evidence="2" id="KW-0813">Transport</keyword>
<comment type="similarity">
    <text evidence="1">Belongs to the SEC6 family.</text>
</comment>
<proteinExistence type="inferred from homology"/>
<dbReference type="InterPro" id="IPR010326">
    <property type="entry name" value="EXOC3/Sec6"/>
</dbReference>
<evidence type="ECO:0000256" key="1">
    <source>
        <dbReference type="ARBA" id="ARBA00009447"/>
    </source>
</evidence>
<evidence type="ECO:0000256" key="3">
    <source>
        <dbReference type="ARBA" id="ARBA00022483"/>
    </source>
</evidence>
<protein>
    <recommendedName>
        <fullName evidence="6">Exocyst complex component 3</fullName>
    </recommendedName>
</protein>
<dbReference type="GO" id="GO:0006887">
    <property type="term" value="P:exocytosis"/>
    <property type="evidence" value="ECO:0007669"/>
    <property type="project" value="UniProtKB-KW"/>
</dbReference>
<dbReference type="PANTHER" id="PTHR21292">
    <property type="entry name" value="EXOCYST COMPLEX COMPONENT SEC6-RELATED"/>
    <property type="match status" value="1"/>
</dbReference>
<dbReference type="AlphaFoldDB" id="A0AAW1CHI6"/>
<dbReference type="Proteomes" id="UP001461498">
    <property type="component" value="Unassembled WGS sequence"/>
</dbReference>
<dbReference type="FunFam" id="1.10.357.70:FF:000001">
    <property type="entry name" value="Exocyst complex component 3"/>
    <property type="match status" value="1"/>
</dbReference>
<gene>
    <name evidence="4" type="ORF">O3M35_003813</name>
</gene>
<dbReference type="EMBL" id="JAPXFL010000013">
    <property type="protein sequence ID" value="KAK9497914.1"/>
    <property type="molecule type" value="Genomic_DNA"/>
</dbReference>
<organism evidence="4 5">
    <name type="scientific">Rhynocoris fuscipes</name>
    <dbReference type="NCBI Taxonomy" id="488301"/>
    <lineage>
        <taxon>Eukaryota</taxon>
        <taxon>Metazoa</taxon>
        <taxon>Ecdysozoa</taxon>
        <taxon>Arthropoda</taxon>
        <taxon>Hexapoda</taxon>
        <taxon>Insecta</taxon>
        <taxon>Pterygota</taxon>
        <taxon>Neoptera</taxon>
        <taxon>Paraneoptera</taxon>
        <taxon>Hemiptera</taxon>
        <taxon>Heteroptera</taxon>
        <taxon>Panheteroptera</taxon>
        <taxon>Cimicomorpha</taxon>
        <taxon>Reduviidae</taxon>
        <taxon>Harpactorinae</taxon>
        <taxon>Harpactorini</taxon>
        <taxon>Rhynocoris</taxon>
    </lineage>
</organism>
<sequence>MDIELLEKDAQATATKHVINMLQRPGQLEKVEQYKRRVSRKKVSVEAMLKTTMQSQLDGVCVGLGQLQFALQEIKTIKTNISSIHELLVDLPDLVKKLHNVREKHMQYSQYLTARENLKNLFSVPESVEKCKHWINEGKLLYAHHSLNDLENSRDDLLYEVHKVPGQAAADRILLKASFEEVESASSLLEKQLKLVLSRILNTVRKEPTVIVSALRIIYKEEKKDEFILQRHKQSGFLPPGRPKRWLAMAMEVFEKSVGQRIEGTQVEDRATNKMWLVVHLELTRQLIMEDLRVVKTLCAPCFPPNYNIVQKFVTMYHKCLSRHLTEIINNGLEGNEYVSMLSWVTNTYVGPELMQHPELNINVQSLGPLLSLEVIDSLQCKYLKNMEDNYGDWMQKTLETEEHDWSAGVRPEDQEGHFHTAAPVIIFQMIDQNLQVTKTIGQDLTDKALILSMKQVKQYGLLYRKAIITFKTKHFEDRSQVPYFTHYMITIVNNCMLFVEMAQQLKQLYWRTDFLNKELNSEFSLLLKTFQDLRDEAANWLLEEAFLDLESHFQDLITPKWLQTSIPIDTVCATLEDYFQDYVHLRPRNFEYVITKAVNLVTKRYIMALFEKKMILRSSAERKTAGTKIVHEANELRALFRRVAPDLEIGGTGISSTGGTGPLEAISALAEILKSDDKEILSLDLTALVNKYPDIKEDHVIKLISLRGDVSRSETRDLVTYTFQAARSSPRQTINSSIFSQISV</sequence>
<dbReference type="Pfam" id="PF06046">
    <property type="entry name" value="Sec6"/>
    <property type="match status" value="1"/>
</dbReference>
<keyword evidence="3" id="KW-0268">Exocytosis</keyword>
<dbReference type="GO" id="GO:0000145">
    <property type="term" value="C:exocyst"/>
    <property type="evidence" value="ECO:0007669"/>
    <property type="project" value="InterPro"/>
</dbReference>
<evidence type="ECO:0000313" key="5">
    <source>
        <dbReference type="Proteomes" id="UP001461498"/>
    </source>
</evidence>
<accession>A0AAW1CHI6</accession>
<dbReference type="Gene3D" id="1.10.357.50">
    <property type="match status" value="1"/>
</dbReference>
<name>A0AAW1CHI6_9HEMI</name>
<dbReference type="GO" id="GO:0051601">
    <property type="term" value="P:exocyst localization"/>
    <property type="evidence" value="ECO:0007669"/>
    <property type="project" value="TreeGrafter"/>
</dbReference>
<dbReference type="Gene3D" id="1.10.357.70">
    <property type="entry name" value="Exocyst complex component Sec6, C-terminal domain"/>
    <property type="match status" value="1"/>
</dbReference>
<dbReference type="PANTHER" id="PTHR21292:SF1">
    <property type="entry name" value="EXOCYST COMPLEX COMPONENT 3"/>
    <property type="match status" value="1"/>
</dbReference>
<dbReference type="InterPro" id="IPR042532">
    <property type="entry name" value="EXOC3/Sec6_C"/>
</dbReference>
<keyword evidence="5" id="KW-1185">Reference proteome</keyword>
<evidence type="ECO:0000256" key="2">
    <source>
        <dbReference type="ARBA" id="ARBA00022448"/>
    </source>
</evidence>
<dbReference type="GO" id="GO:0000149">
    <property type="term" value="F:SNARE binding"/>
    <property type="evidence" value="ECO:0007669"/>
    <property type="project" value="TreeGrafter"/>
</dbReference>
<evidence type="ECO:0000313" key="4">
    <source>
        <dbReference type="EMBL" id="KAK9497914.1"/>
    </source>
</evidence>
<evidence type="ECO:0008006" key="6">
    <source>
        <dbReference type="Google" id="ProtNLM"/>
    </source>
</evidence>